<dbReference type="Proteomes" id="UP001172386">
    <property type="component" value="Unassembled WGS sequence"/>
</dbReference>
<reference evidence="1" key="1">
    <citation type="submission" date="2022-10" db="EMBL/GenBank/DDBJ databases">
        <title>Culturing micro-colonial fungi from biological soil crusts in the Mojave desert and describing Neophaeococcomyces mojavensis, and introducing the new genera and species Taxawa tesnikishii.</title>
        <authorList>
            <person name="Kurbessoian T."/>
            <person name="Stajich J.E."/>
        </authorList>
    </citation>
    <scope>NUCLEOTIDE SEQUENCE</scope>
    <source>
        <strain evidence="1">JES_112</strain>
    </source>
</reference>
<comment type="caution">
    <text evidence="1">The sequence shown here is derived from an EMBL/GenBank/DDBJ whole genome shotgun (WGS) entry which is preliminary data.</text>
</comment>
<name>A0ACC3ALE0_9EURO</name>
<dbReference type="EMBL" id="JAPDRQ010000001">
    <property type="protein sequence ID" value="KAJ9664784.1"/>
    <property type="molecule type" value="Genomic_DNA"/>
</dbReference>
<accession>A0ACC3ALE0</accession>
<keyword evidence="2" id="KW-1185">Reference proteome</keyword>
<evidence type="ECO:0000313" key="1">
    <source>
        <dbReference type="EMBL" id="KAJ9664784.1"/>
    </source>
</evidence>
<protein>
    <submittedName>
        <fullName evidence="1">Gypsy retrotransposon integrase-like protein 1</fullName>
    </submittedName>
</protein>
<evidence type="ECO:0000313" key="2">
    <source>
        <dbReference type="Proteomes" id="UP001172386"/>
    </source>
</evidence>
<gene>
    <name evidence="1" type="primary">GIN1_1</name>
    <name evidence="1" type="ORF">H2198_000130</name>
</gene>
<proteinExistence type="predicted"/>
<organism evidence="1 2">
    <name type="scientific">Neophaeococcomyces mojaviensis</name>
    <dbReference type="NCBI Taxonomy" id="3383035"/>
    <lineage>
        <taxon>Eukaryota</taxon>
        <taxon>Fungi</taxon>
        <taxon>Dikarya</taxon>
        <taxon>Ascomycota</taxon>
        <taxon>Pezizomycotina</taxon>
        <taxon>Eurotiomycetes</taxon>
        <taxon>Chaetothyriomycetidae</taxon>
        <taxon>Chaetothyriales</taxon>
        <taxon>Chaetothyriales incertae sedis</taxon>
        <taxon>Neophaeococcomyces</taxon>
    </lineage>
</organism>
<sequence>MHAHVIELFDRAGTASKFEPVKTGPWSHLPERTEAIALFNIVMMQTHPFLQFLYPVTLWNVLETSYKALGSRYVEPAAGDLALCHIVLALGWTLDVSKHRSHGCDWAISKASEHYTWSCQLLDLTEIDGLIRLQAILCTIAFLISQSRLSSAYNYISVAATSAIKQGLHIPAETVTPSDKIQISMQILTTLVSIDLYVSTVLGLPSLIKFDTAGITLKTAREPGSFGQVKSQGYFETQNVRHSLQAVSSDFSRKYCQIVSMAASVTCDLSALSTGSSQGRAAMIEVDAALLRSAERDLTIWTRGIGIALPPSVPDSDDVPVRASVTKHELELSIYWAQLLLYLPFLRYLRPLADGQSIPGSLSRPALTCLKVAVNTIVCCENLLLTLSYTEAYRHFMHPSNWTCIYTIFLAVVALIFLISIHEGTSKPSEAWRKAETGIKILAALRCHSGGASRCLAIIQELVRQLNYTVDFDIEQIERTTPKVCQRWTDRDDHATATDASFGRVPEGASSSFIESRDVQMSSENQHFGPGLAEAGMMSSADAMLATAQHIHTTNDRVVNGSIE</sequence>